<dbReference type="EMBL" id="RQIS01000007">
    <property type="protein sequence ID" value="RQH06628.1"/>
    <property type="molecule type" value="Genomic_DNA"/>
</dbReference>
<name>A0A3N6MS69_9BURK</name>
<dbReference type="OrthoDB" id="9174718at2"/>
<accession>A0A3N6MS69</accession>
<evidence type="ECO:0000313" key="2">
    <source>
        <dbReference type="Proteomes" id="UP000272778"/>
    </source>
</evidence>
<dbReference type="RefSeq" id="WP_124151305.1">
    <property type="nucleotide sequence ID" value="NZ_RQIS01000007.1"/>
</dbReference>
<protein>
    <submittedName>
        <fullName evidence="1">Uncharacterized protein</fullName>
    </submittedName>
</protein>
<sequence>MSTHNLYKGGMPLLMLPYCDSQREYRLPYPLTVAGEYGRGDFTLGDNIQPLYRPYQRAVMKDVQAGDTVNLLVVPGEHSLTELFLKVEPVAPPVTLNCSNCNCPATSMEGVTFDVTGNVYGVDDDALSVAPQSSLTMPAGFSGIDASEESSVHAFLQEYVDFGTVLMLAVRFLTAPTTSGENFGDLAGRISVVAKTHDFQFPWMN</sequence>
<dbReference type="Proteomes" id="UP000272778">
    <property type="component" value="Unassembled WGS sequence"/>
</dbReference>
<comment type="caution">
    <text evidence="1">The sequence shown here is derived from an EMBL/GenBank/DDBJ whole genome shotgun (WGS) entry which is preliminary data.</text>
</comment>
<organism evidence="1 2">
    <name type="scientific">Paraburkholderia dinghuensis</name>
    <dbReference type="NCBI Taxonomy" id="2305225"/>
    <lineage>
        <taxon>Bacteria</taxon>
        <taxon>Pseudomonadati</taxon>
        <taxon>Pseudomonadota</taxon>
        <taxon>Betaproteobacteria</taxon>
        <taxon>Burkholderiales</taxon>
        <taxon>Burkholderiaceae</taxon>
        <taxon>Paraburkholderia</taxon>
    </lineage>
</organism>
<keyword evidence="2" id="KW-1185">Reference proteome</keyword>
<gene>
    <name evidence="1" type="ORF">D1Y85_12205</name>
</gene>
<evidence type="ECO:0000313" key="1">
    <source>
        <dbReference type="EMBL" id="RQH06628.1"/>
    </source>
</evidence>
<dbReference type="AlphaFoldDB" id="A0A3N6MS69"/>
<proteinExistence type="predicted"/>
<reference evidence="1 2" key="1">
    <citation type="submission" date="2018-11" db="EMBL/GenBank/DDBJ databases">
        <title>Paraburkholderia sp. DHOA04, isolated from soil.</title>
        <authorList>
            <person name="Gao Z.-H."/>
            <person name="Qiu L.-H."/>
            <person name="Fu J.-C."/>
        </authorList>
    </citation>
    <scope>NUCLEOTIDE SEQUENCE [LARGE SCALE GENOMIC DNA]</scope>
    <source>
        <strain evidence="1 2">DHOA04</strain>
    </source>
</reference>